<organism evidence="2 3">
    <name type="scientific">Dendrobium nobile</name>
    <name type="common">Orchid</name>
    <dbReference type="NCBI Taxonomy" id="94219"/>
    <lineage>
        <taxon>Eukaryota</taxon>
        <taxon>Viridiplantae</taxon>
        <taxon>Streptophyta</taxon>
        <taxon>Embryophyta</taxon>
        <taxon>Tracheophyta</taxon>
        <taxon>Spermatophyta</taxon>
        <taxon>Magnoliopsida</taxon>
        <taxon>Liliopsida</taxon>
        <taxon>Asparagales</taxon>
        <taxon>Orchidaceae</taxon>
        <taxon>Epidendroideae</taxon>
        <taxon>Malaxideae</taxon>
        <taxon>Dendrobiinae</taxon>
        <taxon>Dendrobium</taxon>
    </lineage>
</organism>
<dbReference type="PANTHER" id="PTHR33710:SF71">
    <property type="entry name" value="ENDONUCLEASE_EXONUCLEASE_PHOSPHATASE DOMAIN-CONTAINING PROTEIN"/>
    <property type="match status" value="1"/>
</dbReference>
<dbReference type="SMR" id="A0A8T3C5V8"/>
<proteinExistence type="predicted"/>
<dbReference type="OrthoDB" id="684496at2759"/>
<keyword evidence="3" id="KW-1185">Reference proteome</keyword>
<dbReference type="Proteomes" id="UP000829196">
    <property type="component" value="Unassembled WGS sequence"/>
</dbReference>
<name>A0A8T3C5V8_DENNO</name>
<evidence type="ECO:0000259" key="1">
    <source>
        <dbReference type="Pfam" id="PF03372"/>
    </source>
</evidence>
<dbReference type="InterPro" id="IPR036691">
    <property type="entry name" value="Endo/exonu/phosph_ase_sf"/>
</dbReference>
<dbReference type="GO" id="GO:0003824">
    <property type="term" value="F:catalytic activity"/>
    <property type="evidence" value="ECO:0007669"/>
    <property type="project" value="InterPro"/>
</dbReference>
<reference evidence="2" key="1">
    <citation type="journal article" date="2022" name="Front. Genet.">
        <title>Chromosome-Scale Assembly of the Dendrobium nobile Genome Provides Insights Into the Molecular Mechanism of the Biosynthesis of the Medicinal Active Ingredient of Dendrobium.</title>
        <authorList>
            <person name="Xu Q."/>
            <person name="Niu S.-C."/>
            <person name="Li K.-L."/>
            <person name="Zheng P.-J."/>
            <person name="Zhang X.-J."/>
            <person name="Jia Y."/>
            <person name="Liu Y."/>
            <person name="Niu Y.-X."/>
            <person name="Yu L.-H."/>
            <person name="Chen D.-F."/>
            <person name="Zhang G.-Q."/>
        </authorList>
    </citation>
    <scope>NUCLEOTIDE SEQUENCE</scope>
    <source>
        <tissue evidence="2">Leaf</tissue>
    </source>
</reference>
<accession>A0A8T3C5V8</accession>
<dbReference type="AlphaFoldDB" id="A0A8T3C5V8"/>
<dbReference type="EMBL" id="JAGYWB010000002">
    <property type="protein sequence ID" value="KAI0529210.1"/>
    <property type="molecule type" value="Genomic_DNA"/>
</dbReference>
<dbReference type="Gene3D" id="3.60.10.10">
    <property type="entry name" value="Endonuclease/exonuclease/phosphatase"/>
    <property type="match status" value="1"/>
</dbReference>
<feature type="domain" description="Endonuclease/exonuclease/phosphatase" evidence="1">
    <location>
        <begin position="7"/>
        <end position="227"/>
    </location>
</feature>
<evidence type="ECO:0000313" key="3">
    <source>
        <dbReference type="Proteomes" id="UP000829196"/>
    </source>
</evidence>
<dbReference type="PANTHER" id="PTHR33710">
    <property type="entry name" value="BNAC02G09200D PROTEIN"/>
    <property type="match status" value="1"/>
</dbReference>
<protein>
    <recommendedName>
        <fullName evidence="1">Endonuclease/exonuclease/phosphatase domain-containing protein</fullName>
    </recommendedName>
</protein>
<sequence length="280" mass="32312">MSSILIWNCRGARKKQTGHYLRSLVGINEVCFVGLVETMVMDMSRMEVDRLIGSEWEFFHFPANGRSGGLIALWKRDVSKFEVLGNMKQVLIGSLIFPNMQRWIIVVVYASKGYHSRCLLWNTISPLNSLDLPVIVGGDFNCCLNQSEKKGGRRYNFSVGAQEMSEFMVDSDLHDLGFLGPKYTWSNNKSGHSKIWVRLDRILMNSEGLRRAPLAMVKQLVRLTSDHCPLLLNLFAEIPRPGNRWIRFEEIWMTYPITWSLGGWFGRTGPRRIMECLMRW</sequence>
<comment type="caution">
    <text evidence="2">The sequence shown here is derived from an EMBL/GenBank/DDBJ whole genome shotgun (WGS) entry which is preliminary data.</text>
</comment>
<gene>
    <name evidence="2" type="ORF">KFK09_001757</name>
</gene>
<evidence type="ECO:0000313" key="2">
    <source>
        <dbReference type="EMBL" id="KAI0529210.1"/>
    </source>
</evidence>
<dbReference type="SUPFAM" id="SSF56219">
    <property type="entry name" value="DNase I-like"/>
    <property type="match status" value="1"/>
</dbReference>
<dbReference type="Pfam" id="PF03372">
    <property type="entry name" value="Exo_endo_phos"/>
    <property type="match status" value="1"/>
</dbReference>
<dbReference type="InterPro" id="IPR005135">
    <property type="entry name" value="Endo/exonuclease/phosphatase"/>
</dbReference>